<protein>
    <recommendedName>
        <fullName evidence="2">NodB homology domain-containing protein</fullName>
    </recommendedName>
</protein>
<dbReference type="InterPro" id="IPR002509">
    <property type="entry name" value="NODB_dom"/>
</dbReference>
<comment type="caution">
    <text evidence="3">The sequence shown here is derived from an EMBL/GenBank/DDBJ whole genome shotgun (WGS) entry which is preliminary data.</text>
</comment>
<reference evidence="3 4" key="1">
    <citation type="submission" date="2024-02" db="EMBL/GenBank/DDBJ databases">
        <title>Herpetosiphon gulosus NBRC 112829.</title>
        <authorList>
            <person name="Ichikawa N."/>
            <person name="Katano-Makiyama Y."/>
            <person name="Hidaka K."/>
        </authorList>
    </citation>
    <scope>NUCLEOTIDE SEQUENCE [LARGE SCALE GENOMIC DNA]</scope>
    <source>
        <strain evidence="3 4">NBRC 112829</strain>
    </source>
</reference>
<dbReference type="SUPFAM" id="SSF54106">
    <property type="entry name" value="LysM domain"/>
    <property type="match status" value="1"/>
</dbReference>
<dbReference type="Pfam" id="PF01522">
    <property type="entry name" value="Polysacc_deac_1"/>
    <property type="match status" value="1"/>
</dbReference>
<dbReference type="RefSeq" id="WP_345722282.1">
    <property type="nucleotide sequence ID" value="NZ_BAABRU010000008.1"/>
</dbReference>
<dbReference type="InterPro" id="IPR018392">
    <property type="entry name" value="LysM"/>
</dbReference>
<dbReference type="Gene3D" id="3.20.20.370">
    <property type="entry name" value="Glycoside hydrolase/deacetylase"/>
    <property type="match status" value="1"/>
</dbReference>
<evidence type="ECO:0000259" key="2">
    <source>
        <dbReference type="Pfam" id="PF01522"/>
    </source>
</evidence>
<evidence type="ECO:0000313" key="3">
    <source>
        <dbReference type="EMBL" id="GAA5528665.1"/>
    </source>
</evidence>
<sequence length="316" mass="33943">MRIIGLLLGLCCLVGCASAAPNPTPSPVVAIATPTTISITATALDPTPISLTATPMALALTWQSYTVYRVEPGDSLESIAERGASFPLFISRYNRLNRPIEAGQLLIVPRLESDQPNSLPSTPMLISRGFTSQAWVGLSCDLRAAAAPIEPMLQTLASQSITMTFFLNVDWIEQNPQDLPQLAAAGHELASGVALEQIESETLAQALNQTETALTNQLGMDASVRPYLRIWQQPSSPTLAELAAQNGYLLLDNAQARDALALAEELMQPEQAASYRGELIMLDCSDPELAAALPLIIERLQQAGLQLRSIAEVMQP</sequence>
<dbReference type="EMBL" id="BAABRU010000008">
    <property type="protein sequence ID" value="GAA5528665.1"/>
    <property type="molecule type" value="Genomic_DNA"/>
</dbReference>
<keyword evidence="1" id="KW-0732">Signal</keyword>
<proteinExistence type="predicted"/>
<evidence type="ECO:0000256" key="1">
    <source>
        <dbReference type="SAM" id="SignalP"/>
    </source>
</evidence>
<feature type="domain" description="NodB homology" evidence="2">
    <location>
        <begin position="151"/>
        <end position="219"/>
    </location>
</feature>
<dbReference type="Gene3D" id="3.10.350.10">
    <property type="entry name" value="LysM domain"/>
    <property type="match status" value="1"/>
</dbReference>
<name>A0ABP9WZQ9_9CHLR</name>
<accession>A0ABP9WZQ9</accession>
<feature type="signal peptide" evidence="1">
    <location>
        <begin position="1"/>
        <end position="19"/>
    </location>
</feature>
<evidence type="ECO:0000313" key="4">
    <source>
        <dbReference type="Proteomes" id="UP001428290"/>
    </source>
</evidence>
<dbReference type="Proteomes" id="UP001428290">
    <property type="component" value="Unassembled WGS sequence"/>
</dbReference>
<dbReference type="CDD" id="cd00118">
    <property type="entry name" value="LysM"/>
    <property type="match status" value="1"/>
</dbReference>
<dbReference type="InterPro" id="IPR011330">
    <property type="entry name" value="Glyco_hydro/deAcase_b/a-brl"/>
</dbReference>
<organism evidence="3 4">
    <name type="scientific">Herpetosiphon gulosus</name>
    <dbReference type="NCBI Taxonomy" id="1973496"/>
    <lineage>
        <taxon>Bacteria</taxon>
        <taxon>Bacillati</taxon>
        <taxon>Chloroflexota</taxon>
        <taxon>Chloroflexia</taxon>
        <taxon>Herpetosiphonales</taxon>
        <taxon>Herpetosiphonaceae</taxon>
        <taxon>Herpetosiphon</taxon>
    </lineage>
</organism>
<dbReference type="SUPFAM" id="SSF88713">
    <property type="entry name" value="Glycoside hydrolase/deacetylase"/>
    <property type="match status" value="1"/>
</dbReference>
<dbReference type="InterPro" id="IPR036779">
    <property type="entry name" value="LysM_dom_sf"/>
</dbReference>
<gene>
    <name evidence="3" type="ORF">Hgul01_02467</name>
</gene>
<keyword evidence="4" id="KW-1185">Reference proteome</keyword>
<feature type="chain" id="PRO_5046493640" description="NodB homology domain-containing protein" evidence="1">
    <location>
        <begin position="20"/>
        <end position="316"/>
    </location>
</feature>